<dbReference type="GO" id="GO:0005762">
    <property type="term" value="C:mitochondrial large ribosomal subunit"/>
    <property type="evidence" value="ECO:0007669"/>
    <property type="project" value="InterPro"/>
</dbReference>
<dbReference type="Pfam" id="PF21492">
    <property type="entry name" value="bL31_N"/>
    <property type="match status" value="1"/>
</dbReference>
<dbReference type="PANTHER" id="PTHR28174">
    <property type="entry name" value="54S RIBOSOMAL PROTEIN L36, MITOCHONDRIAL"/>
    <property type="match status" value="1"/>
</dbReference>
<accession>A0A642V380</accession>
<dbReference type="Proteomes" id="UP000761534">
    <property type="component" value="Unassembled WGS sequence"/>
</dbReference>
<sequence>MNRAQIAGCGLRQLSRPQVSSGGQIQQVRTVYIPPGGRSILEKRLPRKLRVGDTRPPIYYRFDCKVELSDGSTVTRRSQFPKVEWRYLADNRNSPKWNPTRRNLKAVESDATGRLAKFKQKFGFVDEIDSSSTESKTDEAAKKKDLSDDYADLMGENVVLVQSGGRVATKKRSKGKKK</sequence>
<comment type="caution">
    <text evidence="2">The sequence shown here is derived from an EMBL/GenBank/DDBJ whole genome shotgun (WGS) entry which is preliminary data.</text>
</comment>
<dbReference type="PANTHER" id="PTHR28174:SF1">
    <property type="entry name" value="LARGE RIBOSOMAL SUBUNIT PROTEIN BL31M"/>
    <property type="match status" value="1"/>
</dbReference>
<keyword evidence="3" id="KW-1185">Reference proteome</keyword>
<dbReference type="InterPro" id="IPR034600">
    <property type="entry name" value="Ribosomal_bL31m"/>
</dbReference>
<dbReference type="InterPro" id="IPR048874">
    <property type="entry name" value="Ribosomal_bL31m_N"/>
</dbReference>
<dbReference type="GO" id="GO:0032543">
    <property type="term" value="P:mitochondrial translation"/>
    <property type="evidence" value="ECO:0007669"/>
    <property type="project" value="InterPro"/>
</dbReference>
<gene>
    <name evidence="2" type="ORF">TRICI_003712</name>
</gene>
<evidence type="ECO:0000259" key="1">
    <source>
        <dbReference type="Pfam" id="PF21492"/>
    </source>
</evidence>
<dbReference type="AlphaFoldDB" id="A0A642V380"/>
<proteinExistence type="predicted"/>
<feature type="domain" description="Ribosomal protein bL31m N-terminal" evidence="1">
    <location>
        <begin position="42"/>
        <end position="100"/>
    </location>
</feature>
<organism evidence="2 3">
    <name type="scientific">Trichomonascus ciferrii</name>
    <dbReference type="NCBI Taxonomy" id="44093"/>
    <lineage>
        <taxon>Eukaryota</taxon>
        <taxon>Fungi</taxon>
        <taxon>Dikarya</taxon>
        <taxon>Ascomycota</taxon>
        <taxon>Saccharomycotina</taxon>
        <taxon>Dipodascomycetes</taxon>
        <taxon>Dipodascales</taxon>
        <taxon>Trichomonascaceae</taxon>
        <taxon>Trichomonascus</taxon>
        <taxon>Trichomonascus ciferrii complex</taxon>
    </lineage>
</organism>
<name>A0A642V380_9ASCO</name>
<reference evidence="2" key="1">
    <citation type="journal article" date="2019" name="G3 (Bethesda)">
        <title>Genome Assemblies of Two Rare Opportunistic Yeast Pathogens: Diutina rugosa (syn. Candida rugosa) and Trichomonascus ciferrii (syn. Candida ciferrii).</title>
        <authorList>
            <person name="Mixao V."/>
            <person name="Saus E."/>
            <person name="Hansen A.P."/>
            <person name="Lass-Florl C."/>
            <person name="Gabaldon T."/>
        </authorList>
    </citation>
    <scope>NUCLEOTIDE SEQUENCE</scope>
    <source>
        <strain evidence="2">CBS 4856</strain>
    </source>
</reference>
<protein>
    <recommendedName>
        <fullName evidence="1">Ribosomal protein bL31m N-terminal domain-containing protein</fullName>
    </recommendedName>
</protein>
<evidence type="ECO:0000313" key="2">
    <source>
        <dbReference type="EMBL" id="KAA8911797.1"/>
    </source>
</evidence>
<evidence type="ECO:0000313" key="3">
    <source>
        <dbReference type="Proteomes" id="UP000761534"/>
    </source>
</evidence>
<dbReference type="Gene3D" id="6.20.130.10">
    <property type="match status" value="1"/>
</dbReference>
<dbReference type="VEuPathDB" id="FungiDB:TRICI_003712"/>
<dbReference type="OrthoDB" id="5587740at2759"/>
<dbReference type="GO" id="GO:0003735">
    <property type="term" value="F:structural constituent of ribosome"/>
    <property type="evidence" value="ECO:0007669"/>
    <property type="project" value="InterPro"/>
</dbReference>
<dbReference type="EMBL" id="SWFS01000273">
    <property type="protein sequence ID" value="KAA8911797.1"/>
    <property type="molecule type" value="Genomic_DNA"/>
</dbReference>